<sequence>MTTKIIHEANFPRWTWESPSGEYHHEIDHIIKWRPKPVINWGLFTSLVGFWDNAVVDNIDEEYDRLVQYFHDSAKKAEASRATNWRLSYETLKLIRPRGVARAACK</sequence>
<gene>
    <name evidence="1" type="ORF">ANCCAN_00855</name>
</gene>
<dbReference type="Proteomes" id="UP000252519">
    <property type="component" value="Unassembled WGS sequence"/>
</dbReference>
<evidence type="ECO:0000313" key="1">
    <source>
        <dbReference type="EMBL" id="RCN52860.1"/>
    </source>
</evidence>
<accession>A0A368HBT3</accession>
<evidence type="ECO:0000313" key="2">
    <source>
        <dbReference type="Proteomes" id="UP000252519"/>
    </source>
</evidence>
<comment type="caution">
    <text evidence="1">The sequence shown here is derived from an EMBL/GenBank/DDBJ whole genome shotgun (WGS) entry which is preliminary data.</text>
</comment>
<keyword evidence="2" id="KW-1185">Reference proteome</keyword>
<protein>
    <submittedName>
        <fullName evidence="1">Uncharacterized protein</fullName>
    </submittedName>
</protein>
<organism evidence="1 2">
    <name type="scientific">Ancylostoma caninum</name>
    <name type="common">Dog hookworm</name>
    <dbReference type="NCBI Taxonomy" id="29170"/>
    <lineage>
        <taxon>Eukaryota</taxon>
        <taxon>Metazoa</taxon>
        <taxon>Ecdysozoa</taxon>
        <taxon>Nematoda</taxon>
        <taxon>Chromadorea</taxon>
        <taxon>Rhabditida</taxon>
        <taxon>Rhabditina</taxon>
        <taxon>Rhabditomorpha</taxon>
        <taxon>Strongyloidea</taxon>
        <taxon>Ancylostomatidae</taxon>
        <taxon>Ancylostomatinae</taxon>
        <taxon>Ancylostoma</taxon>
    </lineage>
</organism>
<dbReference type="EMBL" id="JOJR01000004">
    <property type="protein sequence ID" value="RCN52860.1"/>
    <property type="molecule type" value="Genomic_DNA"/>
</dbReference>
<proteinExistence type="predicted"/>
<name>A0A368HBT3_ANCCA</name>
<dbReference type="AlphaFoldDB" id="A0A368HBT3"/>
<reference evidence="1 2" key="1">
    <citation type="submission" date="2014-10" db="EMBL/GenBank/DDBJ databases">
        <title>Draft genome of the hookworm Ancylostoma caninum.</title>
        <authorList>
            <person name="Mitreva M."/>
        </authorList>
    </citation>
    <scope>NUCLEOTIDE SEQUENCE [LARGE SCALE GENOMIC DNA]</scope>
    <source>
        <strain evidence="1 2">Baltimore</strain>
    </source>
</reference>